<dbReference type="RefSeq" id="WP_210681930.1">
    <property type="nucleotide sequence ID" value="NZ_JAGMWN010000004.1"/>
</dbReference>
<dbReference type="Proteomes" id="UP000672602">
    <property type="component" value="Unassembled WGS sequence"/>
</dbReference>
<accession>A0A8J7SMD8</accession>
<dbReference type="AlphaFoldDB" id="A0A8J7SMD8"/>
<evidence type="ECO:0008006" key="4">
    <source>
        <dbReference type="Google" id="ProtNLM"/>
    </source>
</evidence>
<keyword evidence="1" id="KW-0812">Transmembrane</keyword>
<gene>
    <name evidence="2" type="ORF">KAJ83_10015</name>
</gene>
<reference evidence="2" key="1">
    <citation type="submission" date="2021-04" db="EMBL/GenBank/DDBJ databases">
        <authorList>
            <person name="Zhang D.-C."/>
        </authorList>
    </citation>
    <scope>NUCLEOTIDE SEQUENCE</scope>
    <source>
        <strain evidence="2">CGMCC 1.15697</strain>
    </source>
</reference>
<keyword evidence="1" id="KW-1133">Transmembrane helix</keyword>
<evidence type="ECO:0000313" key="3">
    <source>
        <dbReference type="Proteomes" id="UP000672602"/>
    </source>
</evidence>
<keyword evidence="3" id="KW-1185">Reference proteome</keyword>
<name>A0A8J7SMD8_9PROT</name>
<dbReference type="EMBL" id="JAGMWN010000004">
    <property type="protein sequence ID" value="MBP5857343.1"/>
    <property type="molecule type" value="Genomic_DNA"/>
</dbReference>
<evidence type="ECO:0000313" key="2">
    <source>
        <dbReference type="EMBL" id="MBP5857343.1"/>
    </source>
</evidence>
<organism evidence="2 3">
    <name type="scientific">Marivibrio halodurans</name>
    <dbReference type="NCBI Taxonomy" id="2039722"/>
    <lineage>
        <taxon>Bacteria</taxon>
        <taxon>Pseudomonadati</taxon>
        <taxon>Pseudomonadota</taxon>
        <taxon>Alphaproteobacteria</taxon>
        <taxon>Rhodospirillales</taxon>
        <taxon>Rhodospirillaceae</taxon>
        <taxon>Marivibrio</taxon>
    </lineage>
</organism>
<sequence length="283" mass="30621">MTRDDRDTQETERWRRLCAFVDGELQGREAADLARSIAENPADARDAAMLGAVKGSVAEALTPMDDRIPRVPPTPGARSGHPRISLVRRMLAASILLLLVAGSGWIAVQNDGAPPTDAAQMPPWIETALAQHAVLSREAEAAPPPATRGTPIATDGFSPFIPRLDAGQLHIVRRMSFAGPSGHQGVAVHYRGNRGCKLTLAALDDGAGNLGEALERREFADTTLLAWRVGRVRYMLMASGMEPARLSVIARAVHDASQRHREIDGADRERIADARRRSQPCRA</sequence>
<keyword evidence="1" id="KW-0472">Membrane</keyword>
<proteinExistence type="predicted"/>
<comment type="caution">
    <text evidence="2">The sequence shown here is derived from an EMBL/GenBank/DDBJ whole genome shotgun (WGS) entry which is preliminary data.</text>
</comment>
<protein>
    <recommendedName>
        <fullName evidence="4">Transmembrane transcriptional regulator (Anti-sigma factor RsiW)</fullName>
    </recommendedName>
</protein>
<feature type="transmembrane region" description="Helical" evidence="1">
    <location>
        <begin position="90"/>
        <end position="108"/>
    </location>
</feature>
<evidence type="ECO:0000256" key="1">
    <source>
        <dbReference type="SAM" id="Phobius"/>
    </source>
</evidence>